<organism evidence="2">
    <name type="scientific">freshwater metagenome</name>
    <dbReference type="NCBI Taxonomy" id="449393"/>
    <lineage>
        <taxon>unclassified sequences</taxon>
        <taxon>metagenomes</taxon>
        <taxon>ecological metagenomes</taxon>
    </lineage>
</organism>
<protein>
    <submittedName>
        <fullName evidence="2">Unannotated protein</fullName>
    </submittedName>
</protein>
<evidence type="ECO:0000313" key="2">
    <source>
        <dbReference type="EMBL" id="CAB4684401.1"/>
    </source>
</evidence>
<gene>
    <name evidence="2" type="ORF">UFOPK2295_01596</name>
</gene>
<dbReference type="Pfam" id="PF13398">
    <property type="entry name" value="Peptidase_M50B"/>
    <property type="match status" value="1"/>
</dbReference>
<accession>A0A6J6NCN7</accession>
<sequence>MFLLSFGIIAIVIALATGTELPVPLVEFLDEYVRNDGTSTDQYVALAFLVGMFAAISPGRLLLRYFSTVVHELGHAFMAGALFARPKQIHIHPSSSGLAIYELSPNWGRFRASLVSAAGYPAQSIAAVAAIQAIQMGRSIAWAIFSVAVLSLAILLLIRNLWGIVWTSAVVGGCYYAFDKVSSDVVGAVVAGIAGFLVINGVQFAWMQVTLVRRAPGSGVDAESIARFTRIPAGLIAWGHLVTCLGLGYIAGDLAIGPYWDSISEWIAEFY</sequence>
<feature type="transmembrane region" description="Helical" evidence="1">
    <location>
        <begin position="185"/>
        <end position="206"/>
    </location>
</feature>
<dbReference type="InterPro" id="IPR049500">
    <property type="entry name" value="Peptidase_M50B-like"/>
</dbReference>
<proteinExistence type="predicted"/>
<dbReference type="EMBL" id="CAEZWV010000048">
    <property type="protein sequence ID" value="CAB4684401.1"/>
    <property type="molecule type" value="Genomic_DNA"/>
</dbReference>
<feature type="transmembrane region" description="Helical" evidence="1">
    <location>
        <begin position="42"/>
        <end position="63"/>
    </location>
</feature>
<keyword evidence="1" id="KW-0812">Transmembrane</keyword>
<name>A0A6J6NCN7_9ZZZZ</name>
<feature type="transmembrane region" description="Helical" evidence="1">
    <location>
        <begin position="140"/>
        <end position="165"/>
    </location>
</feature>
<keyword evidence="1" id="KW-0472">Membrane</keyword>
<evidence type="ECO:0000256" key="1">
    <source>
        <dbReference type="SAM" id="Phobius"/>
    </source>
</evidence>
<reference evidence="2" key="1">
    <citation type="submission" date="2020-05" db="EMBL/GenBank/DDBJ databases">
        <authorList>
            <person name="Chiriac C."/>
            <person name="Salcher M."/>
            <person name="Ghai R."/>
            <person name="Kavagutti S V."/>
        </authorList>
    </citation>
    <scope>NUCLEOTIDE SEQUENCE</scope>
</reference>
<dbReference type="AlphaFoldDB" id="A0A6J6NCN7"/>
<keyword evidence="1" id="KW-1133">Transmembrane helix</keyword>